<dbReference type="RefSeq" id="WP_013536592.1">
    <property type="nucleotide sequence ID" value="NC_014924.1"/>
</dbReference>
<dbReference type="AlphaFoldDB" id="E6WX68"/>
<feature type="signal peptide" evidence="1">
    <location>
        <begin position="1"/>
        <end position="17"/>
    </location>
</feature>
<evidence type="ECO:0000313" key="2">
    <source>
        <dbReference type="EMBL" id="ADV28767.1"/>
    </source>
</evidence>
<dbReference type="STRING" id="743721.Psesu_2943"/>
<dbReference type="OrthoDB" id="5988691at2"/>
<accession>E6WX68</accession>
<dbReference type="EMBL" id="CP002446">
    <property type="protein sequence ID" value="ADV28767.1"/>
    <property type="molecule type" value="Genomic_DNA"/>
</dbReference>
<protein>
    <recommendedName>
        <fullName evidence="4">Secreted protein</fullName>
    </recommendedName>
</protein>
<keyword evidence="3" id="KW-1185">Reference proteome</keyword>
<evidence type="ECO:0000256" key="1">
    <source>
        <dbReference type="SAM" id="SignalP"/>
    </source>
</evidence>
<dbReference type="HOGENOM" id="CLU_2207872_0_0_6"/>
<keyword evidence="1" id="KW-0732">Signal</keyword>
<gene>
    <name evidence="2" type="ordered locus">Psesu_2943</name>
</gene>
<feature type="chain" id="PRO_5003212340" description="Secreted protein" evidence="1">
    <location>
        <begin position="18"/>
        <end position="107"/>
    </location>
</feature>
<organism evidence="2 3">
    <name type="scientific">Pseudoxanthomonas suwonensis (strain 11-1)</name>
    <dbReference type="NCBI Taxonomy" id="743721"/>
    <lineage>
        <taxon>Bacteria</taxon>
        <taxon>Pseudomonadati</taxon>
        <taxon>Pseudomonadota</taxon>
        <taxon>Gammaproteobacteria</taxon>
        <taxon>Lysobacterales</taxon>
        <taxon>Lysobacteraceae</taxon>
        <taxon>Pseudoxanthomonas</taxon>
    </lineage>
</organism>
<sequence>MNVASLLMIALAQPVQAAGPLDTTTAEPVALPQVMTRSGREFVARCNDAAFANARFPQRLAGRCGTLLDTWRAEASDRGNRTPLYPGVVQFDVARGISPIPDSSRGR</sequence>
<dbReference type="Proteomes" id="UP000008632">
    <property type="component" value="Chromosome"/>
</dbReference>
<name>E6WX68_PSEUU</name>
<evidence type="ECO:0008006" key="4">
    <source>
        <dbReference type="Google" id="ProtNLM"/>
    </source>
</evidence>
<proteinExistence type="predicted"/>
<dbReference type="KEGG" id="psu:Psesu_2943"/>
<evidence type="ECO:0000313" key="3">
    <source>
        <dbReference type="Proteomes" id="UP000008632"/>
    </source>
</evidence>
<reference evidence="2 3" key="1">
    <citation type="submission" date="2011-01" db="EMBL/GenBank/DDBJ databases">
        <title>Complete sequence of Pseudoxanthomonas suwonensis 11-1.</title>
        <authorList>
            <consortium name="US DOE Joint Genome Institute"/>
            <person name="Lucas S."/>
            <person name="Copeland A."/>
            <person name="Lapidus A."/>
            <person name="Cheng J.-F."/>
            <person name="Goodwin L."/>
            <person name="Pitluck S."/>
            <person name="Teshima H."/>
            <person name="Detter J.C."/>
            <person name="Han C."/>
            <person name="Tapia R."/>
            <person name="Land M."/>
            <person name="Hauser L."/>
            <person name="Kyrpides N."/>
            <person name="Ivanova N."/>
            <person name="Ovchinnikova G."/>
            <person name="Siebers A.K."/>
            <person name="Allgaier M."/>
            <person name="Thelen M.P."/>
            <person name="Hugenholtz P."/>
            <person name="Gladden J."/>
            <person name="Woyke T."/>
        </authorList>
    </citation>
    <scope>NUCLEOTIDE SEQUENCE [LARGE SCALE GENOMIC DNA]</scope>
    <source>
        <strain evidence="3">11-1</strain>
    </source>
</reference>